<keyword evidence="8" id="KW-0969">Cilium</keyword>
<dbReference type="RefSeq" id="WP_021482579.1">
    <property type="nucleotide sequence ID" value="NZ_FTMI01000001.1"/>
</dbReference>
<evidence type="ECO:0000256" key="1">
    <source>
        <dbReference type="ARBA" id="ARBA00004117"/>
    </source>
</evidence>
<dbReference type="GeneID" id="95685644"/>
<reference evidence="9" key="1">
    <citation type="submission" date="2017-01" db="EMBL/GenBank/DDBJ databases">
        <authorList>
            <person name="Varghese N."/>
            <person name="Submissions S."/>
        </authorList>
    </citation>
    <scope>NUCLEOTIDE SEQUENCE [LARGE SCALE GENOMIC DNA]</scope>
    <source>
        <strain evidence="9">3bp</strain>
    </source>
</reference>
<evidence type="ECO:0000256" key="5">
    <source>
        <dbReference type="ARBA" id="ARBA00024934"/>
    </source>
</evidence>
<comment type="similarity">
    <text evidence="2 6">Belongs to the flagella basal body rod proteins family.</text>
</comment>
<organism evidence="8 9">
    <name type="scientific">Cellulosimicrobium aquatile</name>
    <dbReference type="NCBI Taxonomy" id="1612203"/>
    <lineage>
        <taxon>Bacteria</taxon>
        <taxon>Bacillati</taxon>
        <taxon>Actinomycetota</taxon>
        <taxon>Actinomycetes</taxon>
        <taxon>Micrococcales</taxon>
        <taxon>Promicromonosporaceae</taxon>
        <taxon>Cellulosimicrobium</taxon>
    </lineage>
</organism>
<feature type="domain" description="Flagellar basal body rod protein N-terminal" evidence="7">
    <location>
        <begin position="11"/>
        <end position="37"/>
    </location>
</feature>
<evidence type="ECO:0000313" key="8">
    <source>
        <dbReference type="EMBL" id="SIP87450.1"/>
    </source>
</evidence>
<dbReference type="PROSITE" id="PS00588">
    <property type="entry name" value="FLAGELLA_BB_ROD"/>
    <property type="match status" value="1"/>
</dbReference>
<evidence type="ECO:0000259" key="7">
    <source>
        <dbReference type="Pfam" id="PF00460"/>
    </source>
</evidence>
<evidence type="ECO:0000256" key="4">
    <source>
        <dbReference type="ARBA" id="ARBA00023143"/>
    </source>
</evidence>
<keyword evidence="8" id="KW-0282">Flagellum</keyword>
<evidence type="ECO:0000256" key="2">
    <source>
        <dbReference type="ARBA" id="ARBA00009677"/>
    </source>
</evidence>
<dbReference type="InterPro" id="IPR006300">
    <property type="entry name" value="FlgB"/>
</dbReference>
<evidence type="ECO:0000256" key="6">
    <source>
        <dbReference type="PIRNR" id="PIRNR002889"/>
    </source>
</evidence>
<dbReference type="PIRSF" id="PIRSF002889">
    <property type="entry name" value="Rod_FlgB"/>
    <property type="match status" value="1"/>
</dbReference>
<comment type="subcellular location">
    <subcellularLocation>
        <location evidence="1 6">Bacterial flagellum basal body</location>
    </subcellularLocation>
</comment>
<evidence type="ECO:0000313" key="9">
    <source>
        <dbReference type="Proteomes" id="UP000186235"/>
    </source>
</evidence>
<accession>A0A1N6N5U4</accession>
<comment type="subunit">
    <text evidence="6">The basal body constitutes a major portion of the flagellar organelle and consists of a number of rings mounted on a central rod.</text>
</comment>
<evidence type="ECO:0000256" key="3">
    <source>
        <dbReference type="ARBA" id="ARBA00014376"/>
    </source>
</evidence>
<keyword evidence="4 6" id="KW-0975">Bacterial flagellum</keyword>
<protein>
    <recommendedName>
        <fullName evidence="3 6">Flagellar basal body rod protein FlgB</fullName>
    </recommendedName>
</protein>
<dbReference type="GO" id="GO:0030694">
    <property type="term" value="C:bacterial-type flagellum basal body, rod"/>
    <property type="evidence" value="ECO:0007669"/>
    <property type="project" value="InterPro"/>
</dbReference>
<dbReference type="InterPro" id="IPR019776">
    <property type="entry name" value="Flagellar_basal_body_rod_CS"/>
</dbReference>
<dbReference type="EMBL" id="FTMI01000001">
    <property type="protein sequence ID" value="SIP87450.1"/>
    <property type="molecule type" value="Genomic_DNA"/>
</dbReference>
<dbReference type="Proteomes" id="UP000186235">
    <property type="component" value="Unassembled WGS sequence"/>
</dbReference>
<name>A0A1N6N5U4_9MICO</name>
<sequence length="114" mass="12010">MFDSVTSVAIQSALDGLSARQSAIAENVANINTPGYTAKRVQFEEALAASVADGDARRTAFTVDRSLEPTRLDGSNVNLDTETVSNVDTVLRYQFATQAVGGEAAALRAAMRTA</sequence>
<keyword evidence="9" id="KW-1185">Reference proteome</keyword>
<dbReference type="Pfam" id="PF00460">
    <property type="entry name" value="Flg_bb_rod"/>
    <property type="match status" value="1"/>
</dbReference>
<dbReference type="AlphaFoldDB" id="A0A1N6N5U4"/>
<proteinExistence type="inferred from homology"/>
<gene>
    <name evidence="8" type="ORF">SAMN05518682_0172</name>
</gene>
<dbReference type="GO" id="GO:0071973">
    <property type="term" value="P:bacterial-type flagellum-dependent cell motility"/>
    <property type="evidence" value="ECO:0007669"/>
    <property type="project" value="InterPro"/>
</dbReference>
<comment type="function">
    <text evidence="5 6">Structural component of flagellum, the bacterial motility apparatus. Part of the rod structure of flagellar basal body.</text>
</comment>
<dbReference type="InterPro" id="IPR001444">
    <property type="entry name" value="Flag_bb_rod_N"/>
</dbReference>
<keyword evidence="8" id="KW-0966">Cell projection</keyword>